<dbReference type="FunCoup" id="A0A7M7P776">
    <property type="interactions" value="712"/>
</dbReference>
<evidence type="ECO:0000313" key="9">
    <source>
        <dbReference type="Proteomes" id="UP000007110"/>
    </source>
</evidence>
<dbReference type="SMART" id="SM00028">
    <property type="entry name" value="TPR"/>
    <property type="match status" value="3"/>
</dbReference>
<dbReference type="PANTHER" id="PTHR46674:SF1">
    <property type="entry name" value="INACTIVE PEPTIDYL-PROLYL CIS-TRANS ISOMERASE FKBP6"/>
    <property type="match status" value="1"/>
</dbReference>
<evidence type="ECO:0000256" key="5">
    <source>
        <dbReference type="PROSITE-ProRule" id="PRU00339"/>
    </source>
</evidence>
<dbReference type="Gene3D" id="3.10.50.40">
    <property type="match status" value="1"/>
</dbReference>
<comment type="similarity">
    <text evidence="1">Belongs to the FKBP6 family.</text>
</comment>
<sequence>MELESPEPVTAKRAEYDDADDFETYDQVTVELNKGLVLNDLQSESGAQFEVKTPKELTDPDTDAYFETEEVFKQLNRECLGEDDDGEDEGLAPFEKIAKKMEDITPEKDRKVLKSLLKQGTGALPIVGMTLTVHYNCYVEYSDEPYDSTRLRNRPERCKLGAGSVIPGMDLALSTMRTGEMSKFLIHPDHAYGKLGVPPRIPANASILMEIELQSFTDRAELDEFNNMSEEERKEITFKRKLKVVDTERQEGNDLFQDGKYKSALSKYIRGLRILEGAHMRNQEEEDQMKHVHIKLCLNIALCSSKLKTPERVISYCNRVLEVQPKHPKALYRKGMALMELQDFKGAHRFLSKAQQQHPSDASILSGLRELDTAWKNWNLMERSRYDNMFPDWKKDTRPKDDGKTQGKVPEDVQKNIRDKLRVFQEANKKNEMTFQAKSMAPSEINFLETAAKELGMTFQRREYQGEKIIKIMKDRPSNTKK</sequence>
<protein>
    <recommendedName>
        <fullName evidence="4">peptidylprolyl isomerase</fullName>
        <ecNumber evidence="4">5.2.1.8</ecNumber>
    </recommendedName>
</protein>
<feature type="region of interest" description="Disordered" evidence="6">
    <location>
        <begin position="1"/>
        <end position="20"/>
    </location>
</feature>
<reference evidence="8" key="2">
    <citation type="submission" date="2021-01" db="UniProtKB">
        <authorList>
            <consortium name="EnsemblMetazoa"/>
        </authorList>
    </citation>
    <scope>IDENTIFICATION</scope>
</reference>
<dbReference type="OrthoDB" id="8116123at2759"/>
<accession>A0A7M7P776</accession>
<dbReference type="KEGG" id="spu:764741"/>
<dbReference type="InterPro" id="IPR011990">
    <property type="entry name" value="TPR-like_helical_dom_sf"/>
</dbReference>
<dbReference type="PROSITE" id="PS50005">
    <property type="entry name" value="TPR"/>
    <property type="match status" value="1"/>
</dbReference>
<dbReference type="PROSITE" id="PS50059">
    <property type="entry name" value="FKBP_PPIASE"/>
    <property type="match status" value="1"/>
</dbReference>
<dbReference type="PANTHER" id="PTHR46674">
    <property type="entry name" value="INACTIVE PEPTIDYL-PROLYL CIS-TRANS ISOMERASE FKBP6"/>
    <property type="match status" value="1"/>
</dbReference>
<dbReference type="InterPro" id="IPR001179">
    <property type="entry name" value="PPIase_FKBP_dom"/>
</dbReference>
<dbReference type="GO" id="GO:0051879">
    <property type="term" value="F:Hsp90 protein binding"/>
    <property type="evidence" value="ECO:0000318"/>
    <property type="project" value="GO_Central"/>
</dbReference>
<evidence type="ECO:0000256" key="4">
    <source>
        <dbReference type="PROSITE-ProRule" id="PRU00277"/>
    </source>
</evidence>
<dbReference type="Proteomes" id="UP000007110">
    <property type="component" value="Unassembled WGS sequence"/>
</dbReference>
<dbReference type="Gene3D" id="1.25.40.10">
    <property type="entry name" value="Tetratricopeptide repeat domain"/>
    <property type="match status" value="1"/>
</dbReference>
<dbReference type="EnsemblMetazoa" id="XM_030991510">
    <property type="protein sequence ID" value="XP_030847370"/>
    <property type="gene ID" value="LOC764741"/>
</dbReference>
<feature type="repeat" description="TPR" evidence="5">
    <location>
        <begin position="328"/>
        <end position="361"/>
    </location>
</feature>
<dbReference type="CTD" id="8468"/>
<feature type="domain" description="PPIase FKBP-type" evidence="7">
    <location>
        <begin position="128"/>
        <end position="217"/>
    </location>
</feature>
<dbReference type="Pfam" id="PF00254">
    <property type="entry name" value="FKBP_C"/>
    <property type="match status" value="1"/>
</dbReference>
<dbReference type="EC" id="5.2.1.8" evidence="4"/>
<keyword evidence="4" id="KW-0413">Isomerase</keyword>
<comment type="catalytic activity">
    <reaction evidence="4">
        <text>[protein]-peptidylproline (omega=180) = [protein]-peptidylproline (omega=0)</text>
        <dbReference type="Rhea" id="RHEA:16237"/>
        <dbReference type="Rhea" id="RHEA-COMP:10747"/>
        <dbReference type="Rhea" id="RHEA-COMP:10748"/>
        <dbReference type="ChEBI" id="CHEBI:83833"/>
        <dbReference type="ChEBI" id="CHEBI:83834"/>
        <dbReference type="EC" id="5.2.1.8"/>
    </reaction>
</comment>
<dbReference type="InterPro" id="IPR042282">
    <property type="entry name" value="FKBP6/shu"/>
</dbReference>
<dbReference type="SUPFAM" id="SSF54534">
    <property type="entry name" value="FKBP-like"/>
    <property type="match status" value="1"/>
</dbReference>
<dbReference type="InterPro" id="IPR046357">
    <property type="entry name" value="PPIase_dom_sf"/>
</dbReference>
<keyword evidence="4" id="KW-0697">Rotamase</keyword>
<evidence type="ECO:0000313" key="8">
    <source>
        <dbReference type="EnsemblMetazoa" id="XP_030847370"/>
    </source>
</evidence>
<dbReference type="GO" id="GO:0034587">
    <property type="term" value="P:piRNA processing"/>
    <property type="evidence" value="ECO:0000318"/>
    <property type="project" value="GO_Central"/>
</dbReference>
<evidence type="ECO:0000256" key="3">
    <source>
        <dbReference type="ARBA" id="ARBA00022803"/>
    </source>
</evidence>
<reference evidence="9" key="1">
    <citation type="submission" date="2015-02" db="EMBL/GenBank/DDBJ databases">
        <title>Genome sequencing for Strongylocentrotus purpuratus.</title>
        <authorList>
            <person name="Murali S."/>
            <person name="Liu Y."/>
            <person name="Vee V."/>
            <person name="English A."/>
            <person name="Wang M."/>
            <person name="Skinner E."/>
            <person name="Han Y."/>
            <person name="Muzny D.M."/>
            <person name="Worley K.C."/>
            <person name="Gibbs R.A."/>
        </authorList>
    </citation>
    <scope>NUCLEOTIDE SEQUENCE</scope>
</reference>
<evidence type="ECO:0000256" key="1">
    <source>
        <dbReference type="ARBA" id="ARBA00009648"/>
    </source>
</evidence>
<name>A0A7M7P776_STRPU</name>
<dbReference type="SUPFAM" id="SSF48452">
    <property type="entry name" value="TPR-like"/>
    <property type="match status" value="1"/>
</dbReference>
<dbReference type="GO" id="GO:0003755">
    <property type="term" value="F:peptidyl-prolyl cis-trans isomerase activity"/>
    <property type="evidence" value="ECO:0007669"/>
    <property type="project" value="UniProtKB-KW"/>
</dbReference>
<organism evidence="8 9">
    <name type="scientific">Strongylocentrotus purpuratus</name>
    <name type="common">Purple sea urchin</name>
    <dbReference type="NCBI Taxonomy" id="7668"/>
    <lineage>
        <taxon>Eukaryota</taxon>
        <taxon>Metazoa</taxon>
        <taxon>Echinodermata</taxon>
        <taxon>Eleutherozoa</taxon>
        <taxon>Echinozoa</taxon>
        <taxon>Echinoidea</taxon>
        <taxon>Euechinoidea</taxon>
        <taxon>Echinacea</taxon>
        <taxon>Camarodonta</taxon>
        <taxon>Echinidea</taxon>
        <taxon>Strongylocentrotidae</taxon>
        <taxon>Strongylocentrotus</taxon>
    </lineage>
</organism>
<dbReference type="RefSeq" id="XP_030847370.1">
    <property type="nucleotide sequence ID" value="XM_030991510.1"/>
</dbReference>
<evidence type="ECO:0000259" key="7">
    <source>
        <dbReference type="PROSITE" id="PS50059"/>
    </source>
</evidence>
<keyword evidence="3 5" id="KW-0802">TPR repeat</keyword>
<evidence type="ECO:0000256" key="2">
    <source>
        <dbReference type="ARBA" id="ARBA00022737"/>
    </source>
</evidence>
<dbReference type="OMA" id="RGTKFEF"/>
<keyword evidence="9" id="KW-1185">Reference proteome</keyword>
<keyword evidence="2" id="KW-0677">Repeat</keyword>
<dbReference type="GeneID" id="764741"/>
<dbReference type="GO" id="GO:0005737">
    <property type="term" value="C:cytoplasm"/>
    <property type="evidence" value="ECO:0000318"/>
    <property type="project" value="GO_Central"/>
</dbReference>
<dbReference type="GO" id="GO:0007283">
    <property type="term" value="P:spermatogenesis"/>
    <property type="evidence" value="ECO:0000318"/>
    <property type="project" value="GO_Central"/>
</dbReference>
<evidence type="ECO:0000256" key="6">
    <source>
        <dbReference type="SAM" id="MobiDB-lite"/>
    </source>
</evidence>
<dbReference type="InParanoid" id="A0A7M7P776"/>
<dbReference type="AlphaFoldDB" id="A0A7M7P776"/>
<dbReference type="InterPro" id="IPR019734">
    <property type="entry name" value="TPR_rpt"/>
</dbReference>
<proteinExistence type="inferred from homology"/>